<proteinExistence type="inferred from homology"/>
<protein>
    <recommendedName>
        <fullName evidence="6">tRNA1(Val) (adenine(37)-N6)-methyltransferase</fullName>
        <ecNumber evidence="6">2.1.1.223</ecNumber>
    </recommendedName>
    <alternativeName>
        <fullName evidence="6">tRNA m6A37 methyltransferase</fullName>
    </alternativeName>
</protein>
<dbReference type="InterPro" id="IPR029063">
    <property type="entry name" value="SAM-dependent_MTases_sf"/>
</dbReference>
<dbReference type="KEGG" id="seds:AAY24_06775"/>
<evidence type="ECO:0000256" key="2">
    <source>
        <dbReference type="ARBA" id="ARBA00022603"/>
    </source>
</evidence>
<gene>
    <name evidence="8" type="ORF">AAY24_06775</name>
</gene>
<sequence>MSTFRFQQFSVRQQESAMKVCTDATLFGAMAPLAGGERVLDIGAGSGLLSLMLAQLGAGHVTAVELTPEACRDAAVNFSHSPWAGRLELVSGSIQAYAECCQGRFDLIICNPPFFEQHSRNSAPLRSLARHADQLPHDELLRLVTRLIAPAGRFYLLIPLHGIDRVVALAASLGLYLVGRVDFAGHPHSRAKVAALTFAYRAEMFVSRRLVIYNAPRVYSGESARYLSPFLLRFADPT</sequence>
<dbReference type="InterPro" id="IPR002052">
    <property type="entry name" value="DNA_methylase_N6_adenine_CS"/>
</dbReference>
<dbReference type="PROSITE" id="PS00092">
    <property type="entry name" value="N6_MTASE"/>
    <property type="match status" value="1"/>
</dbReference>
<dbReference type="Proteomes" id="UP000034410">
    <property type="component" value="Chromosome"/>
</dbReference>
<comment type="subcellular location">
    <subcellularLocation>
        <location evidence="6">Cytoplasm</location>
    </subcellularLocation>
</comment>
<dbReference type="InterPro" id="IPR007848">
    <property type="entry name" value="Small_mtfrase_dom"/>
</dbReference>
<keyword evidence="2 6" id="KW-0489">Methyltransferase</keyword>
<dbReference type="HAMAP" id="MF_01872">
    <property type="entry name" value="tRNA_methyltr_YfiC"/>
    <property type="match status" value="1"/>
</dbReference>
<dbReference type="SUPFAM" id="SSF53335">
    <property type="entry name" value="S-adenosyl-L-methionine-dependent methyltransferases"/>
    <property type="match status" value="1"/>
</dbReference>
<dbReference type="RefSeq" id="WP_046859044.1">
    <property type="nucleotide sequence ID" value="NZ_CP011412.1"/>
</dbReference>
<dbReference type="EMBL" id="CP011412">
    <property type="protein sequence ID" value="AKH20108.1"/>
    <property type="molecule type" value="Genomic_DNA"/>
</dbReference>
<evidence type="ECO:0000256" key="3">
    <source>
        <dbReference type="ARBA" id="ARBA00022679"/>
    </source>
</evidence>
<evidence type="ECO:0000256" key="6">
    <source>
        <dbReference type="HAMAP-Rule" id="MF_01872"/>
    </source>
</evidence>
<evidence type="ECO:0000313" key="9">
    <source>
        <dbReference type="Proteomes" id="UP000034410"/>
    </source>
</evidence>
<keyword evidence="3 6" id="KW-0808">Transferase</keyword>
<keyword evidence="9" id="KW-1185">Reference proteome</keyword>
<dbReference type="PATRIC" id="fig|1543721.4.peg.1406"/>
<dbReference type="CDD" id="cd02440">
    <property type="entry name" value="AdoMet_MTases"/>
    <property type="match status" value="1"/>
</dbReference>
<name>A0A0F7JZU1_9GAMM</name>
<feature type="domain" description="Methyltransferase small" evidence="7">
    <location>
        <begin position="36"/>
        <end position="135"/>
    </location>
</feature>
<comment type="catalytic activity">
    <reaction evidence="6">
        <text>adenosine(37) in tRNA1(Val) + S-adenosyl-L-methionine = N(6)-methyladenosine(37) in tRNA1(Val) + S-adenosyl-L-homocysteine + H(+)</text>
        <dbReference type="Rhea" id="RHEA:43160"/>
        <dbReference type="Rhea" id="RHEA-COMP:10369"/>
        <dbReference type="Rhea" id="RHEA-COMP:10370"/>
        <dbReference type="ChEBI" id="CHEBI:15378"/>
        <dbReference type="ChEBI" id="CHEBI:57856"/>
        <dbReference type="ChEBI" id="CHEBI:59789"/>
        <dbReference type="ChEBI" id="CHEBI:74411"/>
        <dbReference type="ChEBI" id="CHEBI:74449"/>
        <dbReference type="EC" id="2.1.1.223"/>
    </reaction>
</comment>
<dbReference type="GO" id="GO:0016430">
    <property type="term" value="F:tRNA (adenine-N6)-methyltransferase activity"/>
    <property type="evidence" value="ECO:0007669"/>
    <property type="project" value="UniProtKB-UniRule"/>
</dbReference>
<evidence type="ECO:0000313" key="8">
    <source>
        <dbReference type="EMBL" id="AKH20108.1"/>
    </source>
</evidence>
<dbReference type="InterPro" id="IPR022882">
    <property type="entry name" value="tRNA_adenine-N6_MeTrfase"/>
</dbReference>
<accession>A0A0F7JZU1</accession>
<dbReference type="GO" id="GO:0008033">
    <property type="term" value="P:tRNA processing"/>
    <property type="evidence" value="ECO:0007669"/>
    <property type="project" value="UniProtKB-UniRule"/>
</dbReference>
<organism evidence="8 9">
    <name type="scientific">Sedimenticola thiotaurini</name>
    <dbReference type="NCBI Taxonomy" id="1543721"/>
    <lineage>
        <taxon>Bacteria</taxon>
        <taxon>Pseudomonadati</taxon>
        <taxon>Pseudomonadota</taxon>
        <taxon>Gammaproteobacteria</taxon>
        <taxon>Chromatiales</taxon>
        <taxon>Sedimenticolaceae</taxon>
        <taxon>Sedimenticola</taxon>
    </lineage>
</organism>
<dbReference type="Pfam" id="PF05175">
    <property type="entry name" value="MTS"/>
    <property type="match status" value="1"/>
</dbReference>
<keyword evidence="1 6" id="KW-0963">Cytoplasm</keyword>
<dbReference type="GO" id="GO:0016301">
    <property type="term" value="F:kinase activity"/>
    <property type="evidence" value="ECO:0007669"/>
    <property type="project" value="UniProtKB-KW"/>
</dbReference>
<evidence type="ECO:0000256" key="4">
    <source>
        <dbReference type="ARBA" id="ARBA00022691"/>
    </source>
</evidence>
<dbReference type="InterPro" id="IPR050210">
    <property type="entry name" value="tRNA_Adenine-N(6)_MTase"/>
</dbReference>
<comment type="function">
    <text evidence="6">Specifically methylates the adenine in position 37 of tRNA(1)(Val) (anticodon cmo5UAC).</text>
</comment>
<keyword evidence="8" id="KW-0418">Kinase</keyword>
<keyword evidence="4 6" id="KW-0949">S-adenosyl-L-methionine</keyword>
<comment type="similarity">
    <text evidence="6">Belongs to the methyltransferase superfamily. tRNA (adenine-N(6)-)-methyltransferase family.</text>
</comment>
<evidence type="ECO:0000256" key="5">
    <source>
        <dbReference type="ARBA" id="ARBA00022694"/>
    </source>
</evidence>
<dbReference type="EC" id="2.1.1.223" evidence="6"/>
<keyword evidence="5 6" id="KW-0819">tRNA processing</keyword>
<dbReference type="AlphaFoldDB" id="A0A0F7JZU1"/>
<evidence type="ECO:0000259" key="7">
    <source>
        <dbReference type="Pfam" id="PF05175"/>
    </source>
</evidence>
<dbReference type="Gene3D" id="3.40.50.150">
    <property type="entry name" value="Vaccinia Virus protein VP39"/>
    <property type="match status" value="1"/>
</dbReference>
<reference evidence="8 9" key="1">
    <citation type="journal article" date="2015" name="Genome Announc.">
        <title>Complete Genome Sequence of Sedimenticola thiotaurini Strain SIP-G1, a Polyphosphate- and Polyhydroxyalkanoate-Accumulating Sulfur-Oxidizing Gammaproteobacterium Isolated from Salt Marsh Sediments.</title>
        <authorList>
            <person name="Flood B.E."/>
            <person name="Jones D.S."/>
            <person name="Bailey J.V."/>
        </authorList>
    </citation>
    <scope>NUCLEOTIDE SEQUENCE [LARGE SCALE GENOMIC DNA]</scope>
    <source>
        <strain evidence="8 9">SIP-G1</strain>
    </source>
</reference>
<dbReference type="GO" id="GO:0032259">
    <property type="term" value="P:methylation"/>
    <property type="evidence" value="ECO:0007669"/>
    <property type="project" value="UniProtKB-KW"/>
</dbReference>
<dbReference type="GO" id="GO:0005737">
    <property type="term" value="C:cytoplasm"/>
    <property type="evidence" value="ECO:0007669"/>
    <property type="project" value="UniProtKB-SubCell"/>
</dbReference>
<dbReference type="PANTHER" id="PTHR47739">
    <property type="entry name" value="TRNA1(VAL) (ADENINE(37)-N6)-METHYLTRANSFERASE"/>
    <property type="match status" value="1"/>
</dbReference>
<dbReference type="GO" id="GO:0003676">
    <property type="term" value="F:nucleic acid binding"/>
    <property type="evidence" value="ECO:0007669"/>
    <property type="project" value="InterPro"/>
</dbReference>
<dbReference type="PANTHER" id="PTHR47739:SF1">
    <property type="entry name" value="TRNA1(VAL) (ADENINE(37)-N6)-METHYLTRANSFERASE"/>
    <property type="match status" value="1"/>
</dbReference>
<evidence type="ECO:0000256" key="1">
    <source>
        <dbReference type="ARBA" id="ARBA00022490"/>
    </source>
</evidence>